<keyword evidence="1" id="KW-0472">Membrane</keyword>
<feature type="chain" id="PRO_5017017949" evidence="2">
    <location>
        <begin position="19"/>
        <end position="242"/>
    </location>
</feature>
<gene>
    <name evidence="3" type="ORF">CR513_61983</name>
</gene>
<accession>A0A371E1S4</accession>
<feature type="transmembrane region" description="Helical" evidence="1">
    <location>
        <begin position="221"/>
        <end position="240"/>
    </location>
</feature>
<feature type="non-terminal residue" evidence="3">
    <location>
        <position position="1"/>
    </location>
</feature>
<protein>
    <submittedName>
        <fullName evidence="3">Uncharacterized protein</fullName>
    </submittedName>
</protein>
<keyword evidence="1" id="KW-1133">Transmembrane helix</keyword>
<feature type="signal peptide" evidence="2">
    <location>
        <begin position="1"/>
        <end position="18"/>
    </location>
</feature>
<evidence type="ECO:0000256" key="1">
    <source>
        <dbReference type="SAM" id="Phobius"/>
    </source>
</evidence>
<sequence length="242" mass="27681">MLSWVILVFLTLKRWFLAFPIHFDVQGPSYTLTTCGSKYFGTSINDFSLCTWVFLLNRYELKHILVSLSTFYKVIVMSTCPNSSKPLWHLKELCTKHLVLIHINKTRSLNVKIGILLAPCKPFFFMTMFYLGPSFSAVFPYPCSSIFTSCLRIHMLQTLHVDSPTAQPFQTYHRPHPHSLVLIPTIAFAIKAVLDSSSMPLTSLNLALPFDLTFSLFPEKVHALLVTHLLMMGILIVLRLNW</sequence>
<dbReference type="AlphaFoldDB" id="A0A371E1S4"/>
<dbReference type="Proteomes" id="UP000257109">
    <property type="component" value="Unassembled WGS sequence"/>
</dbReference>
<evidence type="ECO:0000256" key="2">
    <source>
        <dbReference type="SAM" id="SignalP"/>
    </source>
</evidence>
<evidence type="ECO:0000313" key="4">
    <source>
        <dbReference type="Proteomes" id="UP000257109"/>
    </source>
</evidence>
<feature type="transmembrane region" description="Helical" evidence="1">
    <location>
        <begin position="180"/>
        <end position="201"/>
    </location>
</feature>
<proteinExistence type="predicted"/>
<organism evidence="3 4">
    <name type="scientific">Mucuna pruriens</name>
    <name type="common">Velvet bean</name>
    <name type="synonym">Dolichos pruriens</name>
    <dbReference type="NCBI Taxonomy" id="157652"/>
    <lineage>
        <taxon>Eukaryota</taxon>
        <taxon>Viridiplantae</taxon>
        <taxon>Streptophyta</taxon>
        <taxon>Embryophyta</taxon>
        <taxon>Tracheophyta</taxon>
        <taxon>Spermatophyta</taxon>
        <taxon>Magnoliopsida</taxon>
        <taxon>eudicotyledons</taxon>
        <taxon>Gunneridae</taxon>
        <taxon>Pentapetalae</taxon>
        <taxon>rosids</taxon>
        <taxon>fabids</taxon>
        <taxon>Fabales</taxon>
        <taxon>Fabaceae</taxon>
        <taxon>Papilionoideae</taxon>
        <taxon>50 kb inversion clade</taxon>
        <taxon>NPAAA clade</taxon>
        <taxon>indigoferoid/millettioid clade</taxon>
        <taxon>Phaseoleae</taxon>
        <taxon>Mucuna</taxon>
    </lineage>
</organism>
<keyword evidence="1" id="KW-0812">Transmembrane</keyword>
<keyword evidence="2" id="KW-0732">Signal</keyword>
<reference evidence="3" key="1">
    <citation type="submission" date="2018-05" db="EMBL/GenBank/DDBJ databases">
        <title>Draft genome of Mucuna pruriens seed.</title>
        <authorList>
            <person name="Nnadi N.E."/>
            <person name="Vos R."/>
            <person name="Hasami M.H."/>
            <person name="Devisetty U.K."/>
            <person name="Aguiy J.C."/>
        </authorList>
    </citation>
    <scope>NUCLEOTIDE SEQUENCE [LARGE SCALE GENOMIC DNA]</scope>
    <source>
        <strain evidence="3">JCA_2017</strain>
    </source>
</reference>
<comment type="caution">
    <text evidence="3">The sequence shown here is derived from an EMBL/GenBank/DDBJ whole genome shotgun (WGS) entry which is preliminary data.</text>
</comment>
<keyword evidence="4" id="KW-1185">Reference proteome</keyword>
<dbReference type="EMBL" id="QJKJ01017271">
    <property type="protein sequence ID" value="RDX58689.1"/>
    <property type="molecule type" value="Genomic_DNA"/>
</dbReference>
<evidence type="ECO:0000313" key="3">
    <source>
        <dbReference type="EMBL" id="RDX58689.1"/>
    </source>
</evidence>
<name>A0A371E1S4_MUCPR</name>